<evidence type="ECO:0000313" key="6">
    <source>
        <dbReference type="Proteomes" id="UP001162780"/>
    </source>
</evidence>
<dbReference type="PIRSF" id="PIRSF002599">
    <property type="entry name" value="Cold_shock_A"/>
    <property type="match status" value="1"/>
</dbReference>
<evidence type="ECO:0000256" key="2">
    <source>
        <dbReference type="ARBA" id="ARBA00022490"/>
    </source>
</evidence>
<dbReference type="Gene3D" id="6.20.370.130">
    <property type="match status" value="1"/>
</dbReference>
<dbReference type="InterPro" id="IPR012156">
    <property type="entry name" value="Cold_shock_CspA"/>
</dbReference>
<evidence type="ECO:0000256" key="1">
    <source>
        <dbReference type="ARBA" id="ARBA00004496"/>
    </source>
</evidence>
<evidence type="ECO:0000259" key="4">
    <source>
        <dbReference type="PROSITE" id="PS51857"/>
    </source>
</evidence>
<gene>
    <name evidence="5" type="ORF">NM686_013525</name>
</gene>
<comment type="subcellular location">
    <subcellularLocation>
        <location evidence="1 3">Cytoplasm</location>
    </subcellularLocation>
</comment>
<dbReference type="Proteomes" id="UP001162780">
    <property type="component" value="Chromosome"/>
</dbReference>
<dbReference type="InterPro" id="IPR002059">
    <property type="entry name" value="CSP_DNA-bd"/>
</dbReference>
<proteinExistence type="predicted"/>
<dbReference type="SMART" id="SM00357">
    <property type="entry name" value="CSP"/>
    <property type="match status" value="1"/>
</dbReference>
<protein>
    <submittedName>
        <fullName evidence="5">Cold-shock protein</fullName>
    </submittedName>
</protein>
<evidence type="ECO:0000313" key="5">
    <source>
        <dbReference type="EMBL" id="WAR43403.1"/>
    </source>
</evidence>
<organism evidence="5 6">
    <name type="scientific">Methylomonas rapida</name>
    <dbReference type="NCBI Taxonomy" id="2963939"/>
    <lineage>
        <taxon>Bacteria</taxon>
        <taxon>Pseudomonadati</taxon>
        <taxon>Pseudomonadota</taxon>
        <taxon>Gammaproteobacteria</taxon>
        <taxon>Methylococcales</taxon>
        <taxon>Methylococcaceae</taxon>
        <taxon>Methylomonas</taxon>
    </lineage>
</organism>
<dbReference type="InterPro" id="IPR050181">
    <property type="entry name" value="Cold_shock_domain"/>
</dbReference>
<accession>A0ABY7GHA8</accession>
<dbReference type="SUPFAM" id="SSF50249">
    <property type="entry name" value="Nucleic acid-binding proteins"/>
    <property type="match status" value="1"/>
</dbReference>
<dbReference type="RefSeq" id="WP_255188369.1">
    <property type="nucleotide sequence ID" value="NZ_CP113517.1"/>
</dbReference>
<dbReference type="PROSITE" id="PS51857">
    <property type="entry name" value="CSD_2"/>
    <property type="match status" value="1"/>
</dbReference>
<reference evidence="5" key="1">
    <citation type="submission" date="2022-11" db="EMBL/GenBank/DDBJ databases">
        <title>Methylomonas rapida sp. nov., Carotenoid-Producing Obligate Methanotrophs with High Growth Characteristics and Biotechnological Potential.</title>
        <authorList>
            <person name="Tikhonova E.N."/>
            <person name="Suleimanov R.Z."/>
            <person name="Miroshnikov K."/>
            <person name="Oshkin I.Y."/>
            <person name="Belova S.E."/>
            <person name="Danilova O.V."/>
            <person name="Ashikhmin A."/>
            <person name="Konopkin A."/>
            <person name="But S.Y."/>
            <person name="Khmelenina V.N."/>
            <person name="Kuznetsov N."/>
            <person name="Pimenov N.V."/>
            <person name="Dedysh S.N."/>
        </authorList>
    </citation>
    <scope>NUCLEOTIDE SEQUENCE</scope>
    <source>
        <strain evidence="5">MP1</strain>
    </source>
</reference>
<dbReference type="EMBL" id="CP113517">
    <property type="protein sequence ID" value="WAR43403.1"/>
    <property type="molecule type" value="Genomic_DNA"/>
</dbReference>
<dbReference type="InterPro" id="IPR019844">
    <property type="entry name" value="CSD_CS"/>
</dbReference>
<dbReference type="CDD" id="cd04458">
    <property type="entry name" value="CSP_CDS"/>
    <property type="match status" value="1"/>
</dbReference>
<dbReference type="InterPro" id="IPR011129">
    <property type="entry name" value="CSD"/>
</dbReference>
<keyword evidence="2" id="KW-0963">Cytoplasm</keyword>
<dbReference type="PANTHER" id="PTHR11544">
    <property type="entry name" value="COLD SHOCK DOMAIN CONTAINING PROTEINS"/>
    <property type="match status" value="1"/>
</dbReference>
<dbReference type="PROSITE" id="PS00352">
    <property type="entry name" value="CSD_1"/>
    <property type="match status" value="1"/>
</dbReference>
<dbReference type="InterPro" id="IPR012340">
    <property type="entry name" value="NA-bd_OB-fold"/>
</dbReference>
<name>A0ABY7GHA8_9GAMM</name>
<dbReference type="Pfam" id="PF00313">
    <property type="entry name" value="CSD"/>
    <property type="match status" value="1"/>
</dbReference>
<keyword evidence="6" id="KW-1185">Reference proteome</keyword>
<feature type="domain" description="CSD" evidence="4">
    <location>
        <begin position="4"/>
        <end position="68"/>
    </location>
</feature>
<sequence length="69" mass="7555">MSAQVEGKVKWFNDEKGFGFIEQEGGKDVFVHFSAINGSGRKTLKEGQKVTMEVTNGQKGPQAENVNPL</sequence>
<evidence type="ECO:0000256" key="3">
    <source>
        <dbReference type="RuleBase" id="RU000408"/>
    </source>
</evidence>
<dbReference type="Gene3D" id="2.40.50.140">
    <property type="entry name" value="Nucleic acid-binding proteins"/>
    <property type="match status" value="1"/>
</dbReference>
<dbReference type="PRINTS" id="PR00050">
    <property type="entry name" value="COLDSHOCK"/>
</dbReference>